<keyword evidence="1" id="KW-1133">Transmembrane helix</keyword>
<dbReference type="HOGENOM" id="CLU_098637_0_0_6"/>
<accession>Q7MHD0</accession>
<dbReference type="SUPFAM" id="SSF54523">
    <property type="entry name" value="Pili subunits"/>
    <property type="match status" value="1"/>
</dbReference>
<organism evidence="2 3">
    <name type="scientific">Vibrio vulnificus (strain YJ016)</name>
    <dbReference type="NCBI Taxonomy" id="196600"/>
    <lineage>
        <taxon>Bacteria</taxon>
        <taxon>Pseudomonadati</taxon>
        <taxon>Pseudomonadota</taxon>
        <taxon>Gammaproteobacteria</taxon>
        <taxon>Vibrionales</taxon>
        <taxon>Vibrionaceae</taxon>
        <taxon>Vibrio</taxon>
    </lineage>
</organism>
<name>Q7MHD0_VIBVY</name>
<evidence type="ECO:0000313" key="3">
    <source>
        <dbReference type="Proteomes" id="UP000002675"/>
    </source>
</evidence>
<evidence type="ECO:0000256" key="1">
    <source>
        <dbReference type="SAM" id="Phobius"/>
    </source>
</evidence>
<sequence>MIFKDRYNSRKPISERLSMKQNQNGFSLVELVVVIVVVGLLAVAALPRFLDVTDAAKKASIEGVAGGFATGVLSARAQWEAEARPSRNINSQEQNTVNYDGVDFWLTRSKDASNADTGFRDGYPWGLAGNFASYPAALTGQMCVDLMENLLQNPPKVGIEGSGTTSDNGFKYSASADSANAKCTYIQLDGNTKHQFEYEAKNGRVTVTLQ</sequence>
<dbReference type="NCBIfam" id="TIGR02532">
    <property type="entry name" value="IV_pilin_GFxxxE"/>
    <property type="match status" value="1"/>
</dbReference>
<dbReference type="InterPro" id="IPR012902">
    <property type="entry name" value="N_methyl_site"/>
</dbReference>
<gene>
    <name evidence="2" type="ordered locus">VV2941</name>
</gene>
<dbReference type="STRING" id="672.VV93_v1c26640"/>
<dbReference type="Pfam" id="PF07963">
    <property type="entry name" value="N_methyl"/>
    <property type="match status" value="1"/>
</dbReference>
<keyword evidence="1" id="KW-0812">Transmembrane</keyword>
<reference evidence="2 3" key="1">
    <citation type="journal article" date="2003" name="Genome Res.">
        <title>Comparative genome analysis of Vibrio vulnificus, a marine pathogen.</title>
        <authorList>
            <person name="Chen C.Y."/>
            <person name="Wu K.M."/>
            <person name="Chang Y.C."/>
            <person name="Chang C.H."/>
            <person name="Tsai H.C."/>
            <person name="Liao T.L."/>
            <person name="Liu Y.M."/>
            <person name="Chen H.J."/>
            <person name="Shen A.B."/>
            <person name="Li J.C."/>
            <person name="Su T.L."/>
            <person name="Shao C.P."/>
            <person name="Lee C.T."/>
            <person name="Hor L.I."/>
            <person name="Tsai S.F."/>
        </authorList>
    </citation>
    <scope>NUCLEOTIDE SEQUENCE [LARGE SCALE GENOMIC DNA]</scope>
    <source>
        <strain evidence="2 3">YJ016</strain>
    </source>
</reference>
<evidence type="ECO:0000313" key="2">
    <source>
        <dbReference type="EMBL" id="BAC95705.1"/>
    </source>
</evidence>
<dbReference type="AlphaFoldDB" id="Q7MHD0"/>
<feature type="transmembrane region" description="Helical" evidence="1">
    <location>
        <begin position="26"/>
        <end position="50"/>
    </location>
</feature>
<dbReference type="Proteomes" id="UP000002675">
    <property type="component" value="Chromosome I"/>
</dbReference>
<dbReference type="EMBL" id="BA000037">
    <property type="protein sequence ID" value="BAC95705.1"/>
    <property type="molecule type" value="Genomic_DNA"/>
</dbReference>
<protein>
    <submittedName>
        <fullName evidence="2">MSHA pilin protein MshB</fullName>
    </submittedName>
</protein>
<proteinExistence type="predicted"/>
<dbReference type="eggNOG" id="COG4968">
    <property type="taxonomic scope" value="Bacteria"/>
</dbReference>
<dbReference type="Gene3D" id="3.30.700.10">
    <property type="entry name" value="Glycoprotein, Type 4 Pilin"/>
    <property type="match status" value="1"/>
</dbReference>
<dbReference type="InterPro" id="IPR045584">
    <property type="entry name" value="Pilin-like"/>
</dbReference>
<dbReference type="KEGG" id="vvy:VV2941"/>
<keyword evidence="1" id="KW-0472">Membrane</keyword>